<evidence type="ECO:0000256" key="6">
    <source>
        <dbReference type="ARBA" id="ARBA00023180"/>
    </source>
</evidence>
<keyword evidence="6" id="KW-0325">Glycoprotein</keyword>
<gene>
    <name evidence="11" type="ORF">HERILL_LOCUS2010</name>
</gene>
<name>A0A7R8UEZ8_HERIL</name>
<dbReference type="InterPro" id="IPR025483">
    <property type="entry name" value="Lipase_euk"/>
</dbReference>
<evidence type="ECO:0000256" key="2">
    <source>
        <dbReference type="ARBA" id="ARBA00022729"/>
    </source>
</evidence>
<dbReference type="InterPro" id="IPR000073">
    <property type="entry name" value="AB_hydrolase_1"/>
</dbReference>
<feature type="active site" description="Nucleophile" evidence="8">
    <location>
        <position position="196"/>
    </location>
</feature>
<dbReference type="SUPFAM" id="SSF53474">
    <property type="entry name" value="alpha/beta-Hydrolases"/>
    <property type="match status" value="1"/>
</dbReference>
<dbReference type="OrthoDB" id="9974421at2759"/>
<evidence type="ECO:0000256" key="9">
    <source>
        <dbReference type="SAM" id="SignalP"/>
    </source>
</evidence>
<evidence type="ECO:0000256" key="7">
    <source>
        <dbReference type="PIRNR" id="PIRNR000862"/>
    </source>
</evidence>
<feature type="domain" description="AB hydrolase-1" evidence="10">
    <location>
        <begin position="103"/>
        <end position="233"/>
    </location>
</feature>
<keyword evidence="4 7" id="KW-0442">Lipid degradation</keyword>
<feature type="chain" id="PRO_5031075938" description="Lipase" evidence="9">
    <location>
        <begin position="19"/>
        <end position="434"/>
    </location>
</feature>
<evidence type="ECO:0000313" key="12">
    <source>
        <dbReference type="Proteomes" id="UP000594454"/>
    </source>
</evidence>
<evidence type="ECO:0000256" key="4">
    <source>
        <dbReference type="ARBA" id="ARBA00022963"/>
    </source>
</evidence>
<keyword evidence="12" id="KW-1185">Reference proteome</keyword>
<dbReference type="Pfam" id="PF00561">
    <property type="entry name" value="Abhydrolase_1"/>
    <property type="match status" value="1"/>
</dbReference>
<evidence type="ECO:0000256" key="3">
    <source>
        <dbReference type="ARBA" id="ARBA00022801"/>
    </source>
</evidence>
<evidence type="ECO:0000313" key="11">
    <source>
        <dbReference type="EMBL" id="CAD7078757.1"/>
    </source>
</evidence>
<dbReference type="GO" id="GO:0016042">
    <property type="term" value="P:lipid catabolic process"/>
    <property type="evidence" value="ECO:0007669"/>
    <property type="project" value="UniProtKB-KW"/>
</dbReference>
<evidence type="ECO:0000256" key="8">
    <source>
        <dbReference type="PIRSR" id="PIRSR000862-1"/>
    </source>
</evidence>
<keyword evidence="3 7" id="KW-0378">Hydrolase</keyword>
<keyword evidence="5" id="KW-0443">Lipid metabolism</keyword>
<dbReference type="EMBL" id="LR899009">
    <property type="protein sequence ID" value="CAD7078757.1"/>
    <property type="molecule type" value="Genomic_DNA"/>
</dbReference>
<dbReference type="InterPro" id="IPR029058">
    <property type="entry name" value="AB_hydrolase_fold"/>
</dbReference>
<dbReference type="InParanoid" id="A0A7R8UEZ8"/>
<feature type="signal peptide" evidence="9">
    <location>
        <begin position="1"/>
        <end position="18"/>
    </location>
</feature>
<evidence type="ECO:0000259" key="10">
    <source>
        <dbReference type="Pfam" id="PF00561"/>
    </source>
</evidence>
<protein>
    <recommendedName>
        <fullName evidence="7">Lipase</fullName>
    </recommendedName>
</protein>
<accession>A0A7R8UEZ8</accession>
<dbReference type="Proteomes" id="UP000594454">
    <property type="component" value="Chromosome 1"/>
</dbReference>
<dbReference type="GO" id="GO:0016788">
    <property type="term" value="F:hydrolase activity, acting on ester bonds"/>
    <property type="evidence" value="ECO:0007669"/>
    <property type="project" value="InterPro"/>
</dbReference>
<dbReference type="OMA" id="RVPHDKF"/>
<sequence>MKSATALSLIFCFTQIQAISLKNVVSLVNARFNRNFDRITSAQDLVQYGIDPSSVDPNIIADATSTTPELIERYGYRVEIHRVKTPDGYLLEMHRIPKEGGVPVYLQHGILDSSAAWVIMGPTSALAYHLADLGYDVWMGNCRGNRYSRAHIKLSPDKKEFWDFSFHEIGVFDVPAMIDFILEETRYPKIHYIGHSQGTTAFWVMCSERPVYCDKIISMNALAPVAFMSHTKSPVIRAIVPFLDQMEIIFKLLGVYEFMPNNDFLTLIGQMFCKKEAMTQALCMNAIFLIAGYNSDQLNKTMLPAIIGHIPAGAATKQLIHYGQLIKSGKFRKFDHGWIKNLFKYGSTKPPAYNLGDVRVPVVLHHSENDWLAQPADVHELERHLPNVFKRYLVPMPKFNHLDFIFAIKGREMVNDEVVKVLEDFKNEVTFYDI</sequence>
<dbReference type="Gene3D" id="3.40.50.1820">
    <property type="entry name" value="alpha/beta hydrolase"/>
    <property type="match status" value="1"/>
</dbReference>
<reference evidence="11 12" key="1">
    <citation type="submission" date="2020-11" db="EMBL/GenBank/DDBJ databases">
        <authorList>
            <person name="Wallbank WR R."/>
            <person name="Pardo Diaz C."/>
            <person name="Kozak K."/>
            <person name="Martin S."/>
            <person name="Jiggins C."/>
            <person name="Moest M."/>
            <person name="Warren A I."/>
            <person name="Generalovic N T."/>
            <person name="Byers J.R.P. K."/>
            <person name="Montejo-Kovacevich G."/>
            <person name="Yen C E."/>
        </authorList>
    </citation>
    <scope>NUCLEOTIDE SEQUENCE [LARGE SCALE GENOMIC DNA]</scope>
</reference>
<organism evidence="11 12">
    <name type="scientific">Hermetia illucens</name>
    <name type="common">Black soldier fly</name>
    <dbReference type="NCBI Taxonomy" id="343691"/>
    <lineage>
        <taxon>Eukaryota</taxon>
        <taxon>Metazoa</taxon>
        <taxon>Ecdysozoa</taxon>
        <taxon>Arthropoda</taxon>
        <taxon>Hexapoda</taxon>
        <taxon>Insecta</taxon>
        <taxon>Pterygota</taxon>
        <taxon>Neoptera</taxon>
        <taxon>Endopterygota</taxon>
        <taxon>Diptera</taxon>
        <taxon>Brachycera</taxon>
        <taxon>Stratiomyomorpha</taxon>
        <taxon>Stratiomyidae</taxon>
        <taxon>Hermetiinae</taxon>
        <taxon>Hermetia</taxon>
    </lineage>
</organism>
<dbReference type="PANTHER" id="PTHR11005">
    <property type="entry name" value="LYSOSOMAL ACID LIPASE-RELATED"/>
    <property type="match status" value="1"/>
</dbReference>
<dbReference type="AlphaFoldDB" id="A0A7R8UEZ8"/>
<feature type="active site" description="Charge relay system" evidence="8">
    <location>
        <position position="401"/>
    </location>
</feature>
<feature type="active site" description="Charge relay system" evidence="8">
    <location>
        <position position="370"/>
    </location>
</feature>
<evidence type="ECO:0000256" key="5">
    <source>
        <dbReference type="ARBA" id="ARBA00023098"/>
    </source>
</evidence>
<comment type="similarity">
    <text evidence="1 7">Belongs to the AB hydrolase superfamily. Lipase family.</text>
</comment>
<evidence type="ECO:0000256" key="1">
    <source>
        <dbReference type="ARBA" id="ARBA00010701"/>
    </source>
</evidence>
<dbReference type="PIRSF" id="PIRSF000862">
    <property type="entry name" value="Steryl_ester_lip"/>
    <property type="match status" value="1"/>
</dbReference>
<proteinExistence type="inferred from homology"/>
<dbReference type="FunFam" id="3.40.50.1820:FF:000021">
    <property type="entry name" value="Lipase"/>
    <property type="match status" value="1"/>
</dbReference>
<keyword evidence="2 9" id="KW-0732">Signal</keyword>